<sequence length="600" mass="69154">MTGLEKSLNKNLFKFLDSQTKLETARHNKLSNDSCSLKASLSKNKKGFLDSWQLYKSESIIPKFSYNIETSRNAKKKCELLKQASIEIYNSIYGTDRNDIKKYYRGDRGIDFSNNEVLEDLLVMSTEESKITPEILRKLDNGITMRTIPDKLAKLIEEKKKPHSSSYFPIGRKDQKYAFRDSPSSSNLLKFSLNPFTSLSKVSYSRSFDDDNHEVEQYDMYDSNRMKANKFDTKFRKALDSVSYSDKFKAVPDKVLKNLQSRLLEELPDIESTSKDILKLYAPYTKLETNPTNLRESESGMKSRNIGKNNREINMEQSKDELKYEYKRKDISSSLIGKSIARKGFGISFKSAVIPMDNIAESEELFNLYKEYLKTLRYCNHLNKENSSLVELHQCLKTLREMSNQLKNATITENLNVKPKSYSQMIRSRGSEEITGLHKSSDIETKVNDQIFSTKFSTKDSTNSIKQYNTLVMDSLPSDLSVIPNYLRKEYILAKSNLQSNEANGLADIGIYQDNKRHNNTNELLQKVGVSHEEWMSSEALRRALIKYREAEEALNNLQISPIIETHGKIEAHKRIAEYQKARSDVDSEIKKLRLRGGIY</sequence>
<reference evidence="2 3" key="1">
    <citation type="submission" date="2016-10" db="EMBL/GenBank/DDBJ databases">
        <title>Reductive evolution of mitochondrial metabolism and differential evolution of invasion-related proteins in Cryptosporidium.</title>
        <authorList>
            <person name="Liu S."/>
            <person name="Roellig D.M."/>
            <person name="Guo Y."/>
            <person name="Li N."/>
            <person name="Frace M.A."/>
            <person name="Tang K."/>
            <person name="Zhang L."/>
            <person name="Feng Y."/>
            <person name="Xiao L."/>
        </authorList>
    </citation>
    <scope>NUCLEOTIDE SEQUENCE [LARGE SCALE GENOMIC DNA]</scope>
    <source>
        <strain evidence="2">30847</strain>
    </source>
</reference>
<evidence type="ECO:0000313" key="3">
    <source>
        <dbReference type="Proteomes" id="UP000186804"/>
    </source>
</evidence>
<evidence type="ECO:0000313" key="2">
    <source>
        <dbReference type="EMBL" id="OII75808.1"/>
    </source>
</evidence>
<dbReference type="GeneID" id="92367115"/>
<accession>A0A1J4MNQ7</accession>
<dbReference type="VEuPathDB" id="CryptoDB:cand_029310"/>
<comment type="caution">
    <text evidence="2">The sequence shown here is derived from an EMBL/GenBank/DDBJ whole genome shotgun (WGS) entry which is preliminary data.</text>
</comment>
<keyword evidence="1" id="KW-0175">Coiled coil</keyword>
<feature type="coiled-coil region" evidence="1">
    <location>
        <begin position="541"/>
        <end position="596"/>
    </location>
</feature>
<dbReference type="AlphaFoldDB" id="A0A1J4MNQ7"/>
<dbReference type="OrthoDB" id="10299587at2759"/>
<organism evidence="2 3">
    <name type="scientific">Cryptosporidium andersoni</name>
    <dbReference type="NCBI Taxonomy" id="117008"/>
    <lineage>
        <taxon>Eukaryota</taxon>
        <taxon>Sar</taxon>
        <taxon>Alveolata</taxon>
        <taxon>Apicomplexa</taxon>
        <taxon>Conoidasida</taxon>
        <taxon>Coccidia</taxon>
        <taxon>Eucoccidiorida</taxon>
        <taxon>Eimeriorina</taxon>
        <taxon>Cryptosporidiidae</taxon>
        <taxon>Cryptosporidium</taxon>
    </lineage>
</organism>
<dbReference type="Proteomes" id="UP000186804">
    <property type="component" value="Unassembled WGS sequence"/>
</dbReference>
<evidence type="ECO:0000256" key="1">
    <source>
        <dbReference type="SAM" id="Coils"/>
    </source>
</evidence>
<name>A0A1J4MNQ7_9CRYT</name>
<protein>
    <submittedName>
        <fullName evidence="2">Uncharacterized protein</fullName>
    </submittedName>
</protein>
<dbReference type="EMBL" id="LRBS01000081">
    <property type="protein sequence ID" value="OII75808.1"/>
    <property type="molecule type" value="Genomic_DNA"/>
</dbReference>
<gene>
    <name evidence="2" type="ORF">cand_029310</name>
</gene>
<keyword evidence="3" id="KW-1185">Reference proteome</keyword>
<dbReference type="RefSeq" id="XP_067067654.1">
    <property type="nucleotide sequence ID" value="XM_067213158.1"/>
</dbReference>
<proteinExistence type="predicted"/>